<dbReference type="Pfam" id="PF00202">
    <property type="entry name" value="Aminotran_3"/>
    <property type="match status" value="1"/>
</dbReference>
<comment type="cofactor">
    <cofactor evidence="1">
        <name>pyridoxal 5'-phosphate</name>
        <dbReference type="ChEBI" id="CHEBI:597326"/>
    </cofactor>
</comment>
<dbReference type="SUPFAM" id="SSF51735">
    <property type="entry name" value="NAD(P)-binding Rossmann-fold domains"/>
    <property type="match status" value="1"/>
</dbReference>
<evidence type="ECO:0000256" key="2">
    <source>
        <dbReference type="ARBA" id="ARBA00022898"/>
    </source>
</evidence>
<dbReference type="PANTHER" id="PTHR11986:SF121">
    <property type="entry name" value="BLR3010 PROTEIN"/>
    <property type="match status" value="1"/>
</dbReference>
<dbReference type="PANTHER" id="PTHR11986">
    <property type="entry name" value="AMINOTRANSFERASE CLASS III"/>
    <property type="match status" value="1"/>
</dbReference>
<dbReference type="Gene3D" id="3.90.1150.10">
    <property type="entry name" value="Aspartate Aminotransferase, domain 1"/>
    <property type="match status" value="1"/>
</dbReference>
<sequence length="871" mass="92820">MNSNADSGARRRHLAELLQKRGRAAKAVRRWRDEPFTRHVNPQLARMLHGVGLDTAYVRGEGSWLWDAEGNRYLDFTGAYGALPFGHTPERIWSAMAAFRESAEPVFAQPSLLRAAGELAGRLTELAPRGLDRVVFANSGAESVEVAIKIARSATGRLRVLSTDHSFHGKTLGALSATGRPSYQEEFGAPIEGFTQIPFGDADALEQALEGGEFAAFIVEPIQGEGGVNVAPPGYLQKARDLCTEHGTLFILDEVQTGLGRTGRLFAAERHGVSPDIMTLAKALGGGVLPTAAVLTRSDLVTEGFAFRHTSTFGGNSLSARVGLRVLELLTDDDHALLRRVEALGERLREGLEKIRDDYPGVITDVRGEGFLLGVEFTDDINAFGGQGLLGSLAADENLAMVLCGYLLNAERIRLAPTLFGARVLRVEPPLTATEEECDHFLEGLRRAVRLVWNNDAGTLVGHLAGRRPEPGRAPAHPYRGTPPYHPPEPEERRFAFVVHPLHTDMLRELDESLDRFTTGELDRLMERFDAASCILNPAPFVVGAAPVRSATGARAHCELIGLPYTAERLLGFSGSKATRVIAEAVELGVERGAELVGLGAYSSIVTANATTLPDFPVPITTGNAFTAASAAQGVLDAAELRGVDLGVSRVAVIGASGSIGSMVARQLAAHAGTLDLVGNPTQPQRARRALHAVTVQIAEELRRHGGTSPAVQIAAEARSPEDAAQALIDSGTVTVGTDAQAAVRRSGIVVTATSSPHALLTPEMFAPDAIVCDISEPSNVPPLAEHRPDVLLFDGGIVALPGLQDLGVRYGLESGHAYACMTETMLIALSGEEDLVSVGSTLTTGSVTRLRELAAVHGFENAALRLWRSF</sequence>
<dbReference type="InterPro" id="IPR005814">
    <property type="entry name" value="Aminotrans_3"/>
</dbReference>
<keyword evidence="4" id="KW-0032">Aminotransferase</keyword>
<gene>
    <name evidence="4" type="ORF">FOF52_21610</name>
</gene>
<keyword evidence="4" id="KW-0808">Transferase</keyword>
<dbReference type="InterPro" id="IPR050103">
    <property type="entry name" value="Class-III_PLP-dep_AT"/>
</dbReference>
<evidence type="ECO:0000256" key="1">
    <source>
        <dbReference type="ARBA" id="ARBA00001933"/>
    </source>
</evidence>
<evidence type="ECO:0000313" key="5">
    <source>
        <dbReference type="Proteomes" id="UP000832041"/>
    </source>
</evidence>
<dbReference type="InterPro" id="IPR015422">
    <property type="entry name" value="PyrdxlP-dep_Trfase_small"/>
</dbReference>
<dbReference type="RefSeq" id="WP_248591746.1">
    <property type="nucleotide sequence ID" value="NZ_BAABEB010000018.1"/>
</dbReference>
<dbReference type="EMBL" id="CP051627">
    <property type="protein sequence ID" value="UPT23221.1"/>
    <property type="molecule type" value="Genomic_DNA"/>
</dbReference>
<protein>
    <submittedName>
        <fullName evidence="4">Aminotransferase class III-fold pyridoxal phosphate-dependent enzyme</fullName>
    </submittedName>
</protein>
<dbReference type="InterPro" id="IPR015424">
    <property type="entry name" value="PyrdxlP-dep_Trfase"/>
</dbReference>
<dbReference type="Proteomes" id="UP000832041">
    <property type="component" value="Chromosome"/>
</dbReference>
<dbReference type="PROSITE" id="PS00600">
    <property type="entry name" value="AA_TRANSFER_CLASS_3"/>
    <property type="match status" value="1"/>
</dbReference>
<reference evidence="4 5" key="1">
    <citation type="submission" date="2020-04" db="EMBL/GenBank/DDBJ databases">
        <title>Thermobifida alba genome sequencing and assembly.</title>
        <authorList>
            <person name="Luzics S."/>
            <person name="Horvath B."/>
            <person name="Nagy I."/>
            <person name="Toth A."/>
            <person name="Nagy I."/>
            <person name="Kukolya J."/>
        </authorList>
    </citation>
    <scope>NUCLEOTIDE SEQUENCE [LARGE SCALE GENOMIC DNA]</scope>
    <source>
        <strain evidence="4 5">DSM 43795</strain>
    </source>
</reference>
<organism evidence="4 5">
    <name type="scientific">Thermobifida alba</name>
    <name type="common">Thermomonospora alba</name>
    <dbReference type="NCBI Taxonomy" id="53522"/>
    <lineage>
        <taxon>Bacteria</taxon>
        <taxon>Bacillati</taxon>
        <taxon>Actinomycetota</taxon>
        <taxon>Actinomycetes</taxon>
        <taxon>Streptosporangiales</taxon>
        <taxon>Nocardiopsidaceae</taxon>
        <taxon>Thermobifida</taxon>
    </lineage>
</organism>
<keyword evidence="2" id="KW-0663">Pyridoxal phosphate</keyword>
<evidence type="ECO:0000256" key="3">
    <source>
        <dbReference type="SAM" id="MobiDB-lite"/>
    </source>
</evidence>
<dbReference type="Gene3D" id="3.40.50.720">
    <property type="entry name" value="NAD(P)-binding Rossmann-like Domain"/>
    <property type="match status" value="1"/>
</dbReference>
<dbReference type="Gene3D" id="3.40.640.10">
    <property type="entry name" value="Type I PLP-dependent aspartate aminotransferase-like (Major domain)"/>
    <property type="match status" value="1"/>
</dbReference>
<name>A0ABY4L6A4_THEAE</name>
<accession>A0ABY4L6A4</accession>
<dbReference type="InterPro" id="IPR036291">
    <property type="entry name" value="NAD(P)-bd_dom_sf"/>
</dbReference>
<dbReference type="InterPro" id="IPR015421">
    <property type="entry name" value="PyrdxlP-dep_Trfase_major"/>
</dbReference>
<dbReference type="SUPFAM" id="SSF53383">
    <property type="entry name" value="PLP-dependent transferases"/>
    <property type="match status" value="1"/>
</dbReference>
<proteinExistence type="predicted"/>
<dbReference type="CDD" id="cd00610">
    <property type="entry name" value="OAT_like"/>
    <property type="match status" value="1"/>
</dbReference>
<feature type="region of interest" description="Disordered" evidence="3">
    <location>
        <begin position="464"/>
        <end position="487"/>
    </location>
</feature>
<keyword evidence="5" id="KW-1185">Reference proteome</keyword>
<dbReference type="GO" id="GO:0008483">
    <property type="term" value="F:transaminase activity"/>
    <property type="evidence" value="ECO:0007669"/>
    <property type="project" value="UniProtKB-KW"/>
</dbReference>
<dbReference type="InterPro" id="IPR049704">
    <property type="entry name" value="Aminotrans_3_PPA_site"/>
</dbReference>
<evidence type="ECO:0000313" key="4">
    <source>
        <dbReference type="EMBL" id="UPT23221.1"/>
    </source>
</evidence>